<dbReference type="Gene3D" id="3.30.2010.10">
    <property type="entry name" value="Metalloproteases ('zincins'), catalytic domain"/>
    <property type="match status" value="1"/>
</dbReference>
<evidence type="ECO:0000259" key="7">
    <source>
        <dbReference type="Pfam" id="PF01435"/>
    </source>
</evidence>
<gene>
    <name evidence="8" type="ORF">OR37_02970</name>
</gene>
<evidence type="ECO:0000256" key="3">
    <source>
        <dbReference type="ARBA" id="ARBA00022801"/>
    </source>
</evidence>
<comment type="similarity">
    <text evidence="6">Belongs to the peptidase M48 family.</text>
</comment>
<keyword evidence="5 6" id="KW-0482">Metalloprotease</keyword>
<dbReference type="GO" id="GO:0016020">
    <property type="term" value="C:membrane"/>
    <property type="evidence" value="ECO:0007669"/>
    <property type="project" value="TreeGrafter"/>
</dbReference>
<dbReference type="InterPro" id="IPR051156">
    <property type="entry name" value="Mito/Outer_Membr_Metalloprot"/>
</dbReference>
<keyword evidence="3 6" id="KW-0378">Hydrolase</keyword>
<dbReference type="PANTHER" id="PTHR22726:SF24">
    <property type="entry name" value="M48 FAMILY METALLOPEPTIDASE"/>
    <property type="match status" value="1"/>
</dbReference>
<dbReference type="GO" id="GO:0004222">
    <property type="term" value="F:metalloendopeptidase activity"/>
    <property type="evidence" value="ECO:0007669"/>
    <property type="project" value="InterPro"/>
</dbReference>
<dbReference type="GO" id="GO:0046872">
    <property type="term" value="F:metal ion binding"/>
    <property type="evidence" value="ECO:0007669"/>
    <property type="project" value="UniProtKB-KW"/>
</dbReference>
<evidence type="ECO:0000256" key="5">
    <source>
        <dbReference type="ARBA" id="ARBA00023049"/>
    </source>
</evidence>
<keyword evidence="9" id="KW-1185">Reference proteome</keyword>
<reference evidence="8 9" key="1">
    <citation type="journal article" date="2013" name="Genome Announc.">
        <title>Draft Genome Sequence for Caulobacter sp. Strain OR37, a Bacterium Tolerant to Heavy Metals.</title>
        <authorList>
            <person name="Utturkar S.M."/>
            <person name="Bollmann A."/>
            <person name="Brzoska R.M."/>
            <person name="Klingeman D.M."/>
            <person name="Epstein S.E."/>
            <person name="Palumbo A.V."/>
            <person name="Brown S.D."/>
        </authorList>
    </citation>
    <scope>NUCLEOTIDE SEQUENCE [LARGE SCALE GENOMIC DNA]</scope>
    <source>
        <strain evidence="8 9">OR37</strain>
    </source>
</reference>
<evidence type="ECO:0000313" key="9">
    <source>
        <dbReference type="Proteomes" id="UP000013063"/>
    </source>
</evidence>
<dbReference type="InterPro" id="IPR001915">
    <property type="entry name" value="Peptidase_M48"/>
</dbReference>
<name>R0EGF2_CAUVI</name>
<dbReference type="PANTHER" id="PTHR22726">
    <property type="entry name" value="METALLOENDOPEPTIDASE OMA1"/>
    <property type="match status" value="1"/>
</dbReference>
<evidence type="ECO:0000256" key="1">
    <source>
        <dbReference type="ARBA" id="ARBA00022670"/>
    </source>
</evidence>
<dbReference type="eggNOG" id="COG0501">
    <property type="taxonomic scope" value="Bacteria"/>
</dbReference>
<keyword evidence="4 6" id="KW-0862">Zinc</keyword>
<dbReference type="Pfam" id="PF01435">
    <property type="entry name" value="Peptidase_M48"/>
    <property type="match status" value="1"/>
</dbReference>
<proteinExistence type="inferred from homology"/>
<keyword evidence="2" id="KW-0479">Metal-binding</keyword>
<dbReference type="EMBL" id="APMP01000021">
    <property type="protein sequence ID" value="ENZ81109.1"/>
    <property type="molecule type" value="Genomic_DNA"/>
</dbReference>
<evidence type="ECO:0000256" key="6">
    <source>
        <dbReference type="RuleBase" id="RU003983"/>
    </source>
</evidence>
<accession>R0EGF2</accession>
<feature type="domain" description="Peptidase M48" evidence="7">
    <location>
        <begin position="83"/>
        <end position="269"/>
    </location>
</feature>
<dbReference type="Proteomes" id="UP000013063">
    <property type="component" value="Unassembled WGS sequence"/>
</dbReference>
<evidence type="ECO:0000256" key="4">
    <source>
        <dbReference type="ARBA" id="ARBA00022833"/>
    </source>
</evidence>
<sequence length="276" mass="29651" precursor="true">MRPAPPPPITTLSSLEHSAEPMVVLRRPILPLLLAATTVLGGCAYNADLGRDQLLIVKDENLAADGEKAWADTLRTTYTSKEPRRNARVRAVGQRVITAAGLGDRPWDYAVFLDESPNAFVLPGGHVGVTVGLLDMVDNDDQLAAVIGHEAGHVVAHHAAERASQETTSKILLGIAGAAAGGSDFGKLLKDHGDQAAKYGVLLPFSRKQELEADRLGVDFMQRAGYRPREAVQLWRKMQALDAGQGHASGGELSSTHPSDALRISELERYLASRGW</sequence>
<organism evidence="8 9">
    <name type="scientific">Caulobacter vibrioides OR37</name>
    <dbReference type="NCBI Taxonomy" id="1292034"/>
    <lineage>
        <taxon>Bacteria</taxon>
        <taxon>Pseudomonadati</taxon>
        <taxon>Pseudomonadota</taxon>
        <taxon>Alphaproteobacteria</taxon>
        <taxon>Caulobacterales</taxon>
        <taxon>Caulobacteraceae</taxon>
        <taxon>Caulobacter</taxon>
    </lineage>
</organism>
<dbReference type="GO" id="GO:0051603">
    <property type="term" value="P:proteolysis involved in protein catabolic process"/>
    <property type="evidence" value="ECO:0007669"/>
    <property type="project" value="TreeGrafter"/>
</dbReference>
<dbReference type="AlphaFoldDB" id="R0EGF2"/>
<dbReference type="CDD" id="cd07331">
    <property type="entry name" value="M48C_Oma1_like"/>
    <property type="match status" value="1"/>
</dbReference>
<dbReference type="PATRIC" id="fig|1292034.3.peg.2951"/>
<evidence type="ECO:0000256" key="2">
    <source>
        <dbReference type="ARBA" id="ARBA00022723"/>
    </source>
</evidence>
<dbReference type="STRING" id="1292034.OR37_02970"/>
<comment type="cofactor">
    <cofactor evidence="6">
        <name>Zn(2+)</name>
        <dbReference type="ChEBI" id="CHEBI:29105"/>
    </cofactor>
    <text evidence="6">Binds 1 zinc ion per subunit.</text>
</comment>
<keyword evidence="1 6" id="KW-0645">Protease</keyword>
<protein>
    <recommendedName>
        <fullName evidence="7">Peptidase M48 domain-containing protein</fullName>
    </recommendedName>
</protein>
<evidence type="ECO:0000313" key="8">
    <source>
        <dbReference type="EMBL" id="ENZ81109.1"/>
    </source>
</evidence>
<comment type="caution">
    <text evidence="8">The sequence shown here is derived from an EMBL/GenBank/DDBJ whole genome shotgun (WGS) entry which is preliminary data.</text>
</comment>